<dbReference type="AlphaFoldDB" id="A0A517LVS8"/>
<evidence type="ECO:0000313" key="2">
    <source>
        <dbReference type="Proteomes" id="UP000319557"/>
    </source>
</evidence>
<keyword evidence="2" id="KW-1185">Reference proteome</keyword>
<protein>
    <submittedName>
        <fullName evidence="1">Uncharacterized protein</fullName>
    </submittedName>
</protein>
<gene>
    <name evidence="1" type="ORF">EC9_08950</name>
</gene>
<sequence length="103" mass="10816">METFFVACPSGHQVPVSINHSDAPLQCPQCDGMLESGMPRTSLSDTGAMRILEASELAPPAPKSATASRPCPICRTPVSEASAACAHCQTYLASPPDFLRDLA</sequence>
<accession>A0A517LVS8</accession>
<dbReference type="KEGG" id="ruv:EC9_08950"/>
<dbReference type="Proteomes" id="UP000319557">
    <property type="component" value="Chromosome"/>
</dbReference>
<proteinExistence type="predicted"/>
<evidence type="ECO:0000313" key="1">
    <source>
        <dbReference type="EMBL" id="QDS86722.1"/>
    </source>
</evidence>
<organism evidence="1 2">
    <name type="scientific">Rosistilla ulvae</name>
    <dbReference type="NCBI Taxonomy" id="1930277"/>
    <lineage>
        <taxon>Bacteria</taxon>
        <taxon>Pseudomonadati</taxon>
        <taxon>Planctomycetota</taxon>
        <taxon>Planctomycetia</taxon>
        <taxon>Pirellulales</taxon>
        <taxon>Pirellulaceae</taxon>
        <taxon>Rosistilla</taxon>
    </lineage>
</organism>
<name>A0A517LVS8_9BACT</name>
<dbReference type="EMBL" id="CP036261">
    <property type="protein sequence ID" value="QDS86722.1"/>
    <property type="molecule type" value="Genomic_DNA"/>
</dbReference>
<reference evidence="1 2" key="1">
    <citation type="submission" date="2019-02" db="EMBL/GenBank/DDBJ databases">
        <title>Deep-cultivation of Planctomycetes and their phenomic and genomic characterization uncovers novel biology.</title>
        <authorList>
            <person name="Wiegand S."/>
            <person name="Jogler M."/>
            <person name="Boedeker C."/>
            <person name="Pinto D."/>
            <person name="Vollmers J."/>
            <person name="Rivas-Marin E."/>
            <person name="Kohn T."/>
            <person name="Peeters S.H."/>
            <person name="Heuer A."/>
            <person name="Rast P."/>
            <person name="Oberbeckmann S."/>
            <person name="Bunk B."/>
            <person name="Jeske O."/>
            <person name="Meyerdierks A."/>
            <person name="Storesund J.E."/>
            <person name="Kallscheuer N."/>
            <person name="Luecker S."/>
            <person name="Lage O.M."/>
            <person name="Pohl T."/>
            <person name="Merkel B.J."/>
            <person name="Hornburger P."/>
            <person name="Mueller R.-W."/>
            <person name="Bruemmer F."/>
            <person name="Labrenz M."/>
            <person name="Spormann A.M."/>
            <person name="Op den Camp H."/>
            <person name="Overmann J."/>
            <person name="Amann R."/>
            <person name="Jetten M.S.M."/>
            <person name="Mascher T."/>
            <person name="Medema M.H."/>
            <person name="Devos D.P."/>
            <person name="Kaster A.-K."/>
            <person name="Ovreas L."/>
            <person name="Rohde M."/>
            <person name="Galperin M.Y."/>
            <person name="Jogler C."/>
        </authorList>
    </citation>
    <scope>NUCLEOTIDE SEQUENCE [LARGE SCALE GENOMIC DNA]</scope>
    <source>
        <strain evidence="1 2">EC9</strain>
    </source>
</reference>